<keyword evidence="3 5" id="KW-1133">Transmembrane helix</keyword>
<dbReference type="GeneID" id="13883503"/>
<dbReference type="GO" id="GO:0005739">
    <property type="term" value="C:mitochondrion"/>
    <property type="evidence" value="ECO:0007669"/>
    <property type="project" value="EnsemblFungi"/>
</dbReference>
<dbReference type="PANTHER" id="PTHR23051">
    <property type="entry name" value="SOLUTE CARRIER FAMILY 35, MEMBER F5"/>
    <property type="match status" value="1"/>
</dbReference>
<name>H2AZR7_KAZAF</name>
<dbReference type="GO" id="GO:0000329">
    <property type="term" value="C:fungal-type vacuole membrane"/>
    <property type="evidence" value="ECO:0007669"/>
    <property type="project" value="TreeGrafter"/>
</dbReference>
<keyword evidence="7" id="KW-1185">Reference proteome</keyword>
<dbReference type="InParanoid" id="H2AZR7"/>
<dbReference type="EMBL" id="HE650829">
    <property type="protein sequence ID" value="CCF59867.1"/>
    <property type="molecule type" value="Genomic_DNA"/>
</dbReference>
<feature type="transmembrane region" description="Helical" evidence="5">
    <location>
        <begin position="161"/>
        <end position="179"/>
    </location>
</feature>
<dbReference type="PANTHER" id="PTHR23051:SF0">
    <property type="entry name" value="SOLUTE CARRIER FAMILY 35 MEMBER F5"/>
    <property type="match status" value="1"/>
</dbReference>
<evidence type="ECO:0000256" key="1">
    <source>
        <dbReference type="ARBA" id="ARBA00004141"/>
    </source>
</evidence>
<keyword evidence="2 5" id="KW-0812">Transmembrane</keyword>
<dbReference type="eggNOG" id="KOG2765">
    <property type="taxonomic scope" value="Eukaryota"/>
</dbReference>
<evidence type="ECO:0000256" key="4">
    <source>
        <dbReference type="ARBA" id="ARBA00023136"/>
    </source>
</evidence>
<organism evidence="6 7">
    <name type="scientific">Kazachstania africana (strain ATCC 22294 / BCRC 22015 / CBS 2517 / CECT 1963 / NBRC 1671 / NRRL Y-8276)</name>
    <name type="common">Yeast</name>
    <name type="synonym">Kluyveromyces africanus</name>
    <dbReference type="NCBI Taxonomy" id="1071382"/>
    <lineage>
        <taxon>Eukaryota</taxon>
        <taxon>Fungi</taxon>
        <taxon>Dikarya</taxon>
        <taxon>Ascomycota</taxon>
        <taxon>Saccharomycotina</taxon>
        <taxon>Saccharomycetes</taxon>
        <taxon>Saccharomycetales</taxon>
        <taxon>Saccharomycetaceae</taxon>
        <taxon>Kazachstania</taxon>
    </lineage>
</organism>
<keyword evidence="4 5" id="KW-0472">Membrane</keyword>
<dbReference type="HOGENOM" id="CLU_026578_1_0_1"/>
<evidence type="ECO:0000313" key="7">
    <source>
        <dbReference type="Proteomes" id="UP000005220"/>
    </source>
</evidence>
<sequence length="354" mass="39539">MKNSWFLGLSLIFIVVTLWVSSSFLLNALFDDLNYNKPFLITYLSVSSFSIYLTPWIKQIAMSSWKSGSFQIPSDTVITDNAEKESLLTSSAKSNESFTLKETIRLSFLFAVLWFSAAFTSNFSLSYTTVASQTILSSTSSFFTLFIGVLLSIESIDSTKLFGLVVSFMGIVILVTNSNADPVSQFHSNPYYTMIGNILALSSAFIYGVYSTLFKKLINKKLNIKLFFGFIGIFSLVTFWPVLLLLHVTKIEILQFPSNTKILSIVILNCSIAFISDICWAKAILLTNPLIVTMGLSFTIPFAILGDFLFKGNSNFNQIYLIGATLILTSFFFINQKEKTQEPSASITHYDSIV</sequence>
<protein>
    <recommendedName>
        <fullName evidence="8">EamA domain-containing protein</fullName>
    </recommendedName>
</protein>
<feature type="transmembrane region" description="Helical" evidence="5">
    <location>
        <begin position="135"/>
        <end position="154"/>
    </location>
</feature>
<feature type="transmembrane region" description="Helical" evidence="5">
    <location>
        <begin position="103"/>
        <end position="123"/>
    </location>
</feature>
<evidence type="ECO:0008006" key="8">
    <source>
        <dbReference type="Google" id="ProtNLM"/>
    </source>
</evidence>
<feature type="transmembrane region" description="Helical" evidence="5">
    <location>
        <begin position="222"/>
        <end position="242"/>
    </location>
</feature>
<feature type="transmembrane region" description="Helical" evidence="5">
    <location>
        <begin position="191"/>
        <end position="210"/>
    </location>
</feature>
<gene>
    <name evidence="6" type="primary">KAFR0I00860</name>
    <name evidence="6" type="ORF">KAFR_0I00860</name>
</gene>
<feature type="transmembrane region" description="Helical" evidence="5">
    <location>
        <begin position="316"/>
        <end position="334"/>
    </location>
</feature>
<feature type="transmembrane region" description="Helical" evidence="5">
    <location>
        <begin position="39"/>
        <end position="57"/>
    </location>
</feature>
<evidence type="ECO:0000256" key="3">
    <source>
        <dbReference type="ARBA" id="ARBA00022989"/>
    </source>
</evidence>
<evidence type="ECO:0000313" key="6">
    <source>
        <dbReference type="EMBL" id="CCF59867.1"/>
    </source>
</evidence>
<evidence type="ECO:0000256" key="5">
    <source>
        <dbReference type="SAM" id="Phobius"/>
    </source>
</evidence>
<dbReference type="Proteomes" id="UP000005220">
    <property type="component" value="Chromosome 9"/>
</dbReference>
<dbReference type="OrthoDB" id="1436450at2759"/>
<feature type="transmembrane region" description="Helical" evidence="5">
    <location>
        <begin position="262"/>
        <end position="283"/>
    </location>
</feature>
<evidence type="ECO:0000256" key="2">
    <source>
        <dbReference type="ARBA" id="ARBA00022692"/>
    </source>
</evidence>
<accession>H2AZR7</accession>
<proteinExistence type="predicted"/>
<reference evidence="6 7" key="1">
    <citation type="journal article" date="2011" name="Proc. Natl. Acad. Sci. U.S.A.">
        <title>Evolutionary erosion of yeast sex chromosomes by mating-type switching accidents.</title>
        <authorList>
            <person name="Gordon J.L."/>
            <person name="Armisen D."/>
            <person name="Proux-Wera E."/>
            <person name="Oheigeartaigh S.S."/>
            <person name="Byrne K.P."/>
            <person name="Wolfe K.H."/>
        </authorList>
    </citation>
    <scope>NUCLEOTIDE SEQUENCE [LARGE SCALE GENOMIC DNA]</scope>
    <source>
        <strain evidence="7">ATCC 22294 / BCRC 22015 / CBS 2517 / CECT 1963 / NBRC 1671 / NRRL Y-8276</strain>
    </source>
</reference>
<comment type="subcellular location">
    <subcellularLocation>
        <location evidence="1">Membrane</location>
        <topology evidence="1">Multi-pass membrane protein</topology>
    </subcellularLocation>
</comment>
<feature type="transmembrane region" description="Helical" evidence="5">
    <location>
        <begin position="290"/>
        <end position="310"/>
    </location>
</feature>
<dbReference type="AlphaFoldDB" id="H2AZR7"/>
<dbReference type="SUPFAM" id="SSF103481">
    <property type="entry name" value="Multidrug resistance efflux transporter EmrE"/>
    <property type="match status" value="1"/>
</dbReference>
<dbReference type="InterPro" id="IPR037185">
    <property type="entry name" value="EmrE-like"/>
</dbReference>
<dbReference type="KEGG" id="kaf:KAFR_0I00860"/>
<dbReference type="RefSeq" id="XP_003959002.1">
    <property type="nucleotide sequence ID" value="XM_003958953.1"/>
</dbReference>